<proteinExistence type="inferred from homology"/>
<reference evidence="4 5" key="1">
    <citation type="journal article" date="2017" name="Nat. Ecol. Evol.">
        <title>Scallop genome provides insights into evolution of bilaterian karyotype and development.</title>
        <authorList>
            <person name="Wang S."/>
            <person name="Zhang J."/>
            <person name="Jiao W."/>
            <person name="Li J."/>
            <person name="Xun X."/>
            <person name="Sun Y."/>
            <person name="Guo X."/>
            <person name="Huan P."/>
            <person name="Dong B."/>
            <person name="Zhang L."/>
            <person name="Hu X."/>
            <person name="Sun X."/>
            <person name="Wang J."/>
            <person name="Zhao C."/>
            <person name="Wang Y."/>
            <person name="Wang D."/>
            <person name="Huang X."/>
            <person name="Wang R."/>
            <person name="Lv J."/>
            <person name="Li Y."/>
            <person name="Zhang Z."/>
            <person name="Liu B."/>
            <person name="Lu W."/>
            <person name="Hui Y."/>
            <person name="Liang J."/>
            <person name="Zhou Z."/>
            <person name="Hou R."/>
            <person name="Li X."/>
            <person name="Liu Y."/>
            <person name="Li H."/>
            <person name="Ning X."/>
            <person name="Lin Y."/>
            <person name="Zhao L."/>
            <person name="Xing Q."/>
            <person name="Dou J."/>
            <person name="Li Y."/>
            <person name="Mao J."/>
            <person name="Guo H."/>
            <person name="Dou H."/>
            <person name="Li T."/>
            <person name="Mu C."/>
            <person name="Jiang W."/>
            <person name="Fu Q."/>
            <person name="Fu X."/>
            <person name="Miao Y."/>
            <person name="Liu J."/>
            <person name="Yu Q."/>
            <person name="Li R."/>
            <person name="Liao H."/>
            <person name="Li X."/>
            <person name="Kong Y."/>
            <person name="Jiang Z."/>
            <person name="Chourrout D."/>
            <person name="Li R."/>
            <person name="Bao Z."/>
        </authorList>
    </citation>
    <scope>NUCLEOTIDE SEQUENCE [LARGE SCALE GENOMIC DNA]</scope>
    <source>
        <strain evidence="4 5">PY_sf001</strain>
    </source>
</reference>
<dbReference type="Pfam" id="PF04180">
    <property type="entry name" value="LTV"/>
    <property type="match status" value="2"/>
</dbReference>
<dbReference type="PANTHER" id="PTHR21531">
    <property type="entry name" value="LOW-TEMPERATURE VIABILITY PROTEIN LTV1-RELATED"/>
    <property type="match status" value="1"/>
</dbReference>
<comment type="similarity">
    <text evidence="1">Belongs to the LTV1 family.</text>
</comment>
<protein>
    <recommendedName>
        <fullName evidence="2">Protein LTV1 homolog</fullName>
    </recommendedName>
</protein>
<evidence type="ECO:0000313" key="5">
    <source>
        <dbReference type="Proteomes" id="UP000242188"/>
    </source>
</evidence>
<name>A0A210QBW0_MIZYE</name>
<dbReference type="PANTHER" id="PTHR21531:SF0">
    <property type="entry name" value="PROTEIN LTV1 HOMOLOG"/>
    <property type="match status" value="1"/>
</dbReference>
<dbReference type="Proteomes" id="UP000242188">
    <property type="component" value="Unassembled WGS sequence"/>
</dbReference>
<evidence type="ECO:0000256" key="2">
    <source>
        <dbReference type="ARBA" id="ARBA00021561"/>
    </source>
</evidence>
<dbReference type="OrthoDB" id="5852896at2759"/>
<evidence type="ECO:0000313" key="4">
    <source>
        <dbReference type="EMBL" id="OWF46212.1"/>
    </source>
</evidence>
<dbReference type="GO" id="GO:0030688">
    <property type="term" value="C:preribosome, small subunit precursor"/>
    <property type="evidence" value="ECO:0007669"/>
    <property type="project" value="TreeGrafter"/>
</dbReference>
<accession>A0A210QBW0</accession>
<evidence type="ECO:0000256" key="3">
    <source>
        <dbReference type="SAM" id="MobiDB-lite"/>
    </source>
</evidence>
<dbReference type="AlphaFoldDB" id="A0A210QBW0"/>
<dbReference type="GO" id="GO:0042274">
    <property type="term" value="P:ribosomal small subunit biogenesis"/>
    <property type="evidence" value="ECO:0007669"/>
    <property type="project" value="InterPro"/>
</dbReference>
<dbReference type="EMBL" id="NEDP02004236">
    <property type="protein sequence ID" value="OWF46212.1"/>
    <property type="molecule type" value="Genomic_DNA"/>
</dbReference>
<dbReference type="InterPro" id="IPR007307">
    <property type="entry name" value="Ltv1"/>
</dbReference>
<feature type="region of interest" description="Disordered" evidence="3">
    <location>
        <begin position="283"/>
        <end position="303"/>
    </location>
</feature>
<comment type="caution">
    <text evidence="4">The sequence shown here is derived from an EMBL/GenBank/DDBJ whole genome shotgun (WGS) entry which is preliminary data.</text>
</comment>
<dbReference type="GO" id="GO:0005634">
    <property type="term" value="C:nucleus"/>
    <property type="evidence" value="ECO:0007669"/>
    <property type="project" value="TreeGrafter"/>
</dbReference>
<gene>
    <name evidence="4" type="ORF">KP79_PYT08137</name>
</gene>
<keyword evidence="5" id="KW-1185">Reference proteome</keyword>
<feature type="compositionally biased region" description="Basic and acidic residues" evidence="3">
    <location>
        <begin position="384"/>
        <end position="421"/>
    </location>
</feature>
<feature type="region of interest" description="Disordered" evidence="3">
    <location>
        <begin position="358"/>
        <end position="421"/>
    </location>
</feature>
<dbReference type="GO" id="GO:0005829">
    <property type="term" value="C:cytosol"/>
    <property type="evidence" value="ECO:0007669"/>
    <property type="project" value="TreeGrafter"/>
</dbReference>
<evidence type="ECO:0000256" key="1">
    <source>
        <dbReference type="ARBA" id="ARBA00009078"/>
    </source>
</evidence>
<organism evidence="4 5">
    <name type="scientific">Mizuhopecten yessoensis</name>
    <name type="common">Japanese scallop</name>
    <name type="synonym">Patinopecten yessoensis</name>
    <dbReference type="NCBI Taxonomy" id="6573"/>
    <lineage>
        <taxon>Eukaryota</taxon>
        <taxon>Metazoa</taxon>
        <taxon>Spiralia</taxon>
        <taxon>Lophotrochozoa</taxon>
        <taxon>Mollusca</taxon>
        <taxon>Bivalvia</taxon>
        <taxon>Autobranchia</taxon>
        <taxon>Pteriomorphia</taxon>
        <taxon>Pectinida</taxon>
        <taxon>Pectinoidea</taxon>
        <taxon>Pectinidae</taxon>
        <taxon>Mizuhopecten</taxon>
    </lineage>
</organism>
<sequence>MPGKKKPFIDKKNAVTFHLVHRSQKDPLQASEEASKHVLLQAVTKKDFEEKKEEEQKYGVFYDDEYDYMQHLRETNEACELEAVDVNRIPSRQEQQAAKIQLPSTAFASDIETGVGLLNKAAPSTGPKLDWDPEIVAALDDDFKFDDPNNQLDDDFMELANAEGTFADGKELDSDECDVDSNDAAMSDDEMGGYPGDQMFMDEETKSRFTSYSMSSSVIRRNDGLTLLDDRFEKFYEQFDDTEIGPLDHEDIEGAVDQNSYMLNTILEEFEKQQDPKKLKDVVDENIGEEVDGKNDESEDDDDMVDVEVQEPGEKWDCESILSTYSNIYNHPKLIEEPRKERKINLTSRLGIPNESLKKSGLTQKQIEKSERDARLADKASTYRPKDETQREKKERKQAVKEERKERRQEKKANKKAFTEEKIRLEKELKNLKNNLQGVKIV</sequence>
<dbReference type="GO" id="GO:0000056">
    <property type="term" value="P:ribosomal small subunit export from nucleus"/>
    <property type="evidence" value="ECO:0007669"/>
    <property type="project" value="TreeGrafter"/>
</dbReference>
<dbReference type="STRING" id="6573.A0A210QBW0"/>
<feature type="compositionally biased region" description="Basic and acidic residues" evidence="3">
    <location>
        <begin position="366"/>
        <end position="378"/>
    </location>
</feature>